<comment type="caution">
    <text evidence="1">The sequence shown here is derived from an EMBL/GenBank/DDBJ whole genome shotgun (WGS) entry which is preliminary data.</text>
</comment>
<name>A0AC60QRV6_IXOPE</name>
<accession>A0AC60QRV6</accession>
<organism evidence="1 2">
    <name type="scientific">Ixodes persulcatus</name>
    <name type="common">Taiga tick</name>
    <dbReference type="NCBI Taxonomy" id="34615"/>
    <lineage>
        <taxon>Eukaryota</taxon>
        <taxon>Metazoa</taxon>
        <taxon>Ecdysozoa</taxon>
        <taxon>Arthropoda</taxon>
        <taxon>Chelicerata</taxon>
        <taxon>Arachnida</taxon>
        <taxon>Acari</taxon>
        <taxon>Parasitiformes</taxon>
        <taxon>Ixodida</taxon>
        <taxon>Ixodoidea</taxon>
        <taxon>Ixodidae</taxon>
        <taxon>Ixodinae</taxon>
        <taxon>Ixodes</taxon>
    </lineage>
</organism>
<evidence type="ECO:0000313" key="2">
    <source>
        <dbReference type="Proteomes" id="UP000805193"/>
    </source>
</evidence>
<evidence type="ECO:0000313" key="1">
    <source>
        <dbReference type="EMBL" id="KAG0440952.1"/>
    </source>
</evidence>
<dbReference type="Proteomes" id="UP000805193">
    <property type="component" value="Unassembled WGS sequence"/>
</dbReference>
<sequence>MEAGRKVQSVPLARESHYHRIAGAPAAPTIAASLLDLNTSGVDSLREIIREVVREELRKILPAADRPSSLSLAEVVREEVHRAFQPEAPINTATPEEPTLSYAAVARRPPQAPRQAPAPPRRDAQTPRYPQRQEEQAQYVRPERPSTRKTDVWRTADRRPLCYHCGEADHIYRGCPYRRLGLRGFHPNDPRPRYGERPRDIEEYLRRSPPSIKSALDKRPKFSQEPKLGPVAKLVLLRGIAEKASPEDKKRYVADGVDVLLRTSGQAVRCQKTSHIVDYFGDQDLKLLMSDKEGGFGVAPRDLYHEKAQQAVLKNFKKSSSYYAYKSANTFKGLIGIAPNGLVTFVTELFTGSISDRQCVIRSGFLGLSFDQDDAVMADKGFVVGDLVEKKGVKLNTPPFLHRREFLEEESSIRSDPNISVPPALLDPDPWGKKAAGKKADFLSLKEQTPANPSPLPRGLPRGAQVLIHKARTGATLTEDVLARWRTYTPKRGRPPATEYPGGTSSSHTSSHSESTQATEAPSPAVTYSTCSSGVPSTFRHLLWECAGLRTERSHFLDPNVRAFEDWINPKSKTELRETEDGKIESLDKLNQLLDEEPDLHSRRDDEFLLRFLRVRKYNVDTAHKKVKEYYKTRKNFPSVFENFVPSNVKLDVRNMMMVFPQRDIHGRPVVLLKAGAWNPQTTSYGEALQGLTLIMEHLIADPLVQTKGVTCIHDFGGFTADKVLSINFGLLKMSLRLFLDCVPARIKATHVVKESYTFDMAYAMVRPFISKKMADRIHVHGVNTEDLHKEVPVDILPKEYGGLGPDLDFEAFWNRLEQREEFFVENNRYGYTGKEICNDEIEVTAF</sequence>
<dbReference type="EMBL" id="JABSTQ010004814">
    <property type="protein sequence ID" value="KAG0440952.1"/>
    <property type="molecule type" value="Genomic_DNA"/>
</dbReference>
<keyword evidence="2" id="KW-1185">Reference proteome</keyword>
<gene>
    <name evidence="1" type="ORF">HPB47_016101</name>
</gene>
<proteinExistence type="predicted"/>
<reference evidence="1 2" key="1">
    <citation type="journal article" date="2020" name="Cell">
        <title>Large-Scale Comparative Analyses of Tick Genomes Elucidate Their Genetic Diversity and Vector Capacities.</title>
        <authorList>
            <consortium name="Tick Genome and Microbiome Consortium (TIGMIC)"/>
            <person name="Jia N."/>
            <person name="Wang J."/>
            <person name="Shi W."/>
            <person name="Du L."/>
            <person name="Sun Y."/>
            <person name="Zhan W."/>
            <person name="Jiang J.F."/>
            <person name="Wang Q."/>
            <person name="Zhang B."/>
            <person name="Ji P."/>
            <person name="Bell-Sakyi L."/>
            <person name="Cui X.M."/>
            <person name="Yuan T.T."/>
            <person name="Jiang B.G."/>
            <person name="Yang W.F."/>
            <person name="Lam T.T."/>
            <person name="Chang Q.C."/>
            <person name="Ding S.J."/>
            <person name="Wang X.J."/>
            <person name="Zhu J.G."/>
            <person name="Ruan X.D."/>
            <person name="Zhao L."/>
            <person name="Wei J.T."/>
            <person name="Ye R.Z."/>
            <person name="Que T.C."/>
            <person name="Du C.H."/>
            <person name="Zhou Y.H."/>
            <person name="Cheng J.X."/>
            <person name="Dai P.F."/>
            <person name="Guo W.B."/>
            <person name="Han X.H."/>
            <person name="Huang E.J."/>
            <person name="Li L.F."/>
            <person name="Wei W."/>
            <person name="Gao Y.C."/>
            <person name="Liu J.Z."/>
            <person name="Shao H.Z."/>
            <person name="Wang X."/>
            <person name="Wang C.C."/>
            <person name="Yang T.C."/>
            <person name="Huo Q.B."/>
            <person name="Li W."/>
            <person name="Chen H.Y."/>
            <person name="Chen S.E."/>
            <person name="Zhou L.G."/>
            <person name="Ni X.B."/>
            <person name="Tian J.H."/>
            <person name="Sheng Y."/>
            <person name="Liu T."/>
            <person name="Pan Y.S."/>
            <person name="Xia L.Y."/>
            <person name="Li J."/>
            <person name="Zhao F."/>
            <person name="Cao W.C."/>
        </authorList>
    </citation>
    <scope>NUCLEOTIDE SEQUENCE [LARGE SCALE GENOMIC DNA]</scope>
    <source>
        <strain evidence="1">Iper-2018</strain>
    </source>
</reference>
<protein>
    <submittedName>
        <fullName evidence="1">Uncharacterized protein</fullName>
    </submittedName>
</protein>